<accession>A0A2P4PT24</accession>
<protein>
    <submittedName>
        <fullName evidence="1">Uncharacterized protein</fullName>
    </submittedName>
</protein>
<dbReference type="EMBL" id="AUPC02000151">
    <property type="protein sequence ID" value="POG68519.1"/>
    <property type="molecule type" value="Genomic_DNA"/>
</dbReference>
<organism evidence="1 2">
    <name type="scientific">Rhizophagus irregularis (strain DAOM 181602 / DAOM 197198 / MUCL 43194)</name>
    <name type="common">Arbuscular mycorrhizal fungus</name>
    <name type="synonym">Glomus intraradices</name>
    <dbReference type="NCBI Taxonomy" id="747089"/>
    <lineage>
        <taxon>Eukaryota</taxon>
        <taxon>Fungi</taxon>
        <taxon>Fungi incertae sedis</taxon>
        <taxon>Mucoromycota</taxon>
        <taxon>Glomeromycotina</taxon>
        <taxon>Glomeromycetes</taxon>
        <taxon>Glomerales</taxon>
        <taxon>Glomeraceae</taxon>
        <taxon>Rhizophagus</taxon>
    </lineage>
</organism>
<dbReference type="AlphaFoldDB" id="A0A2P4PT24"/>
<dbReference type="Proteomes" id="UP000018888">
    <property type="component" value="Unassembled WGS sequence"/>
</dbReference>
<evidence type="ECO:0000313" key="2">
    <source>
        <dbReference type="Proteomes" id="UP000018888"/>
    </source>
</evidence>
<reference evidence="1 2" key="2">
    <citation type="journal article" date="2018" name="New Phytol.">
        <title>High intraspecific genome diversity in the model arbuscular mycorrhizal symbiont Rhizophagus irregularis.</title>
        <authorList>
            <person name="Chen E.C.H."/>
            <person name="Morin E."/>
            <person name="Beaudet D."/>
            <person name="Noel J."/>
            <person name="Yildirir G."/>
            <person name="Ndikumana S."/>
            <person name="Charron P."/>
            <person name="St-Onge C."/>
            <person name="Giorgi J."/>
            <person name="Kruger M."/>
            <person name="Marton T."/>
            <person name="Ropars J."/>
            <person name="Grigoriev I.V."/>
            <person name="Hainaut M."/>
            <person name="Henrissat B."/>
            <person name="Roux C."/>
            <person name="Martin F."/>
            <person name="Corradi N."/>
        </authorList>
    </citation>
    <scope>NUCLEOTIDE SEQUENCE [LARGE SCALE GENOMIC DNA]</scope>
    <source>
        <strain evidence="1 2">DAOM 197198</strain>
    </source>
</reference>
<proteinExistence type="predicted"/>
<evidence type="ECO:0000313" key="1">
    <source>
        <dbReference type="EMBL" id="POG68519.1"/>
    </source>
</evidence>
<reference evidence="1 2" key="1">
    <citation type="journal article" date="2013" name="Proc. Natl. Acad. Sci. U.S.A.">
        <title>Genome of an arbuscular mycorrhizal fungus provides insight into the oldest plant symbiosis.</title>
        <authorList>
            <person name="Tisserant E."/>
            <person name="Malbreil M."/>
            <person name="Kuo A."/>
            <person name="Kohler A."/>
            <person name="Symeonidi A."/>
            <person name="Balestrini R."/>
            <person name="Charron P."/>
            <person name="Duensing N."/>
            <person name="Frei Dit Frey N."/>
            <person name="Gianinazzi-Pearson V."/>
            <person name="Gilbert L.B."/>
            <person name="Handa Y."/>
            <person name="Herr J.R."/>
            <person name="Hijri M."/>
            <person name="Koul R."/>
            <person name="Kawaguchi M."/>
            <person name="Krajinski F."/>
            <person name="Lammers P.J."/>
            <person name="Masclaux F.G."/>
            <person name="Murat C."/>
            <person name="Morin E."/>
            <person name="Ndikumana S."/>
            <person name="Pagni M."/>
            <person name="Petitpierre D."/>
            <person name="Requena N."/>
            <person name="Rosikiewicz P."/>
            <person name="Riley R."/>
            <person name="Saito K."/>
            <person name="San Clemente H."/>
            <person name="Shapiro H."/>
            <person name="van Tuinen D."/>
            <person name="Becard G."/>
            <person name="Bonfante P."/>
            <person name="Paszkowski U."/>
            <person name="Shachar-Hill Y.Y."/>
            <person name="Tuskan G.A."/>
            <person name="Young P.W."/>
            <person name="Sanders I.R."/>
            <person name="Henrissat B."/>
            <person name="Rensing S.A."/>
            <person name="Grigoriev I.V."/>
            <person name="Corradi N."/>
            <person name="Roux C."/>
            <person name="Martin F."/>
        </authorList>
    </citation>
    <scope>NUCLEOTIDE SEQUENCE [LARGE SCALE GENOMIC DNA]</scope>
    <source>
        <strain evidence="1 2">DAOM 197198</strain>
    </source>
</reference>
<sequence length="139" mass="16519">MLKENEEKFREEDYFFKEYSDLREIRENESSYGIEDDLMPEISNYTIDTLPYEPLLSLKEGYKTHKKGDHQKAWKCYCINGEIDKEKGINLLKESADAGIKDAQFRYAFVLREKESFDSKNEFVKYPTLAVVWIIHDII</sequence>
<comment type="caution">
    <text evidence="1">The sequence shown here is derived from an EMBL/GenBank/DDBJ whole genome shotgun (WGS) entry which is preliminary data.</text>
</comment>
<name>A0A2P4PT24_RHIID</name>
<dbReference type="VEuPathDB" id="FungiDB:RhiirFUN_018938"/>
<keyword evidence="2" id="KW-1185">Reference proteome</keyword>
<gene>
    <name evidence="1" type="ORF">GLOIN_2v1878247</name>
</gene>